<dbReference type="InterPro" id="IPR052191">
    <property type="entry name" value="tRNA_ntf/polyA_polymerase_I"/>
</dbReference>
<dbReference type="EMBL" id="RXIC02000022">
    <property type="protein sequence ID" value="KAB1217521.1"/>
    <property type="molecule type" value="Genomic_DNA"/>
</dbReference>
<organism evidence="2 3">
    <name type="scientific">Morella rubra</name>
    <name type="common">Chinese bayberry</name>
    <dbReference type="NCBI Taxonomy" id="262757"/>
    <lineage>
        <taxon>Eukaryota</taxon>
        <taxon>Viridiplantae</taxon>
        <taxon>Streptophyta</taxon>
        <taxon>Embryophyta</taxon>
        <taxon>Tracheophyta</taxon>
        <taxon>Spermatophyta</taxon>
        <taxon>Magnoliopsida</taxon>
        <taxon>eudicotyledons</taxon>
        <taxon>Gunneridae</taxon>
        <taxon>Pentapetalae</taxon>
        <taxon>rosids</taxon>
        <taxon>fabids</taxon>
        <taxon>Fagales</taxon>
        <taxon>Myricaceae</taxon>
        <taxon>Morella</taxon>
    </lineage>
</organism>
<keyword evidence="3" id="KW-1185">Reference proteome</keyword>
<keyword evidence="1" id="KW-0472">Membrane</keyword>
<dbReference type="AlphaFoldDB" id="A0A6A1VX62"/>
<proteinExistence type="predicted"/>
<gene>
    <name evidence="2" type="ORF">CJ030_MR4G028402</name>
</gene>
<dbReference type="PANTHER" id="PTHR43051">
    <property type="entry name" value="POLYNUCLEOTIDE ADENYLYLTRANSFERASE FAMILY PROTEIN"/>
    <property type="match status" value="1"/>
</dbReference>
<feature type="transmembrane region" description="Helical" evidence="1">
    <location>
        <begin position="144"/>
        <end position="163"/>
    </location>
</feature>
<protein>
    <submittedName>
        <fullName evidence="2">Uncharacterized protein</fullName>
    </submittedName>
</protein>
<evidence type="ECO:0000313" key="3">
    <source>
        <dbReference type="Proteomes" id="UP000516437"/>
    </source>
</evidence>
<comment type="caution">
    <text evidence="2">The sequence shown here is derived from an EMBL/GenBank/DDBJ whole genome shotgun (WGS) entry which is preliminary data.</text>
</comment>
<sequence>MDIGLPLLPESSIKDLPEDLEIKDLPSTFWVESKRLWHVVIVESVLAPWVESRPSTWVTLRSLSFPLPSMLLSASVLASCLAVHNGGDMLEAVNIARMITTPHDVSFHELSERQNLDSQALTDAVMNLAASVKGALRKMTDEHFVSQAMGVAGMVFIPLGLYLKVCRIFECVRVGPEKGFVPKEGSKIDYESLAQRELQEVRHVFARIVFDTVYPLKLDQEDNNV</sequence>
<evidence type="ECO:0000256" key="1">
    <source>
        <dbReference type="SAM" id="Phobius"/>
    </source>
</evidence>
<accession>A0A6A1VX62</accession>
<keyword evidence="1" id="KW-1133">Transmembrane helix</keyword>
<dbReference type="Proteomes" id="UP000516437">
    <property type="component" value="Chromosome 4"/>
</dbReference>
<evidence type="ECO:0000313" key="2">
    <source>
        <dbReference type="EMBL" id="KAB1217521.1"/>
    </source>
</evidence>
<reference evidence="2 3" key="1">
    <citation type="journal article" date="2019" name="Plant Biotechnol. J.">
        <title>The red bayberry genome and genetic basis of sex determination.</title>
        <authorList>
            <person name="Jia H.M."/>
            <person name="Jia H.J."/>
            <person name="Cai Q.L."/>
            <person name="Wang Y."/>
            <person name="Zhao H.B."/>
            <person name="Yang W.F."/>
            <person name="Wang G.Y."/>
            <person name="Li Y.H."/>
            <person name="Zhan D.L."/>
            <person name="Shen Y.T."/>
            <person name="Niu Q.F."/>
            <person name="Chang L."/>
            <person name="Qiu J."/>
            <person name="Zhao L."/>
            <person name="Xie H.B."/>
            <person name="Fu W.Y."/>
            <person name="Jin J."/>
            <person name="Li X.W."/>
            <person name="Jiao Y."/>
            <person name="Zhou C.C."/>
            <person name="Tu T."/>
            <person name="Chai C.Y."/>
            <person name="Gao J.L."/>
            <person name="Fan L.J."/>
            <person name="van de Weg E."/>
            <person name="Wang J.Y."/>
            <person name="Gao Z.S."/>
        </authorList>
    </citation>
    <scope>NUCLEOTIDE SEQUENCE [LARGE SCALE GENOMIC DNA]</scope>
    <source>
        <tissue evidence="2">Leaves</tissue>
    </source>
</reference>
<keyword evidence="1" id="KW-0812">Transmembrane</keyword>
<dbReference type="PANTHER" id="PTHR43051:SF2">
    <property type="entry name" value="POLYNUCLEOTIDE ADENYLYLTRANSFERASE FAMILY PROTEIN-RELATED"/>
    <property type="match status" value="1"/>
</dbReference>
<name>A0A6A1VX62_9ROSI</name>
<dbReference type="OrthoDB" id="1722187at2759"/>